<dbReference type="EMBL" id="RSCJ01000029">
    <property type="protein sequence ID" value="RUR74434.1"/>
    <property type="molecule type" value="Genomic_DNA"/>
</dbReference>
<organism evidence="1 2">
    <name type="scientific">Chlorogloeopsis fritschii PCC 6912</name>
    <dbReference type="NCBI Taxonomy" id="211165"/>
    <lineage>
        <taxon>Bacteria</taxon>
        <taxon>Bacillati</taxon>
        <taxon>Cyanobacteriota</taxon>
        <taxon>Cyanophyceae</taxon>
        <taxon>Nostocales</taxon>
        <taxon>Chlorogloeopsidaceae</taxon>
        <taxon>Chlorogloeopsis</taxon>
    </lineage>
</organism>
<reference evidence="1 2" key="1">
    <citation type="journal article" date="2019" name="Genome Biol. Evol.">
        <title>Day and night: Metabolic profiles and evolutionary relationships of six axenic non-marine cyanobacteria.</title>
        <authorList>
            <person name="Will S.E."/>
            <person name="Henke P."/>
            <person name="Boedeker C."/>
            <person name="Huang S."/>
            <person name="Brinkmann H."/>
            <person name="Rohde M."/>
            <person name="Jarek M."/>
            <person name="Friedl T."/>
            <person name="Seufert S."/>
            <person name="Schumacher M."/>
            <person name="Overmann J."/>
            <person name="Neumann-Schaal M."/>
            <person name="Petersen J."/>
        </authorList>
    </citation>
    <scope>NUCLEOTIDE SEQUENCE [LARGE SCALE GENOMIC DNA]</scope>
    <source>
        <strain evidence="1 2">PCC 6912</strain>
    </source>
</reference>
<accession>A0A3S1AB05</accession>
<dbReference type="OrthoDB" id="560781at2"/>
<dbReference type="STRING" id="211165.GCA_000317285_05494"/>
<sequence>MKYTFDIVGVSPVLNFFNHQQQTLQKPQNKGVEYIATHMCTLDALIESVEPVPQKWGWDQDEVVGTVIDFWMNNSESIRYWKLRLNDAGKENLLVARVADVIALKAELESLLGE</sequence>
<proteinExistence type="predicted"/>
<name>A0A3S1AB05_CHLFR</name>
<evidence type="ECO:0000313" key="1">
    <source>
        <dbReference type="EMBL" id="RUR74434.1"/>
    </source>
</evidence>
<dbReference type="Proteomes" id="UP000268857">
    <property type="component" value="Unassembled WGS sequence"/>
</dbReference>
<protein>
    <submittedName>
        <fullName evidence="1">Uncharacterized protein</fullName>
    </submittedName>
</protein>
<evidence type="ECO:0000313" key="2">
    <source>
        <dbReference type="Proteomes" id="UP000268857"/>
    </source>
</evidence>
<comment type="caution">
    <text evidence="1">The sequence shown here is derived from an EMBL/GenBank/DDBJ whole genome shotgun (WGS) entry which is preliminary data.</text>
</comment>
<gene>
    <name evidence="1" type="ORF">PCC6912_52090</name>
</gene>
<keyword evidence="2" id="KW-1185">Reference proteome</keyword>
<dbReference type="AlphaFoldDB" id="A0A3S1AB05"/>
<dbReference type="RefSeq" id="WP_016878226.1">
    <property type="nucleotide sequence ID" value="NZ_AJLN01000120.1"/>
</dbReference>